<protein>
    <submittedName>
        <fullName evidence="1">Uncharacterized protein</fullName>
    </submittedName>
</protein>
<name>A0A814QMA5_9BILA</name>
<reference evidence="1" key="1">
    <citation type="submission" date="2021-02" db="EMBL/GenBank/DDBJ databases">
        <authorList>
            <person name="Nowell W R."/>
        </authorList>
    </citation>
    <scope>NUCLEOTIDE SEQUENCE</scope>
    <source>
        <strain evidence="1">Ploen Becks lab</strain>
    </source>
</reference>
<dbReference type="EMBL" id="CAJNOC010008893">
    <property type="protein sequence ID" value="CAF1122057.1"/>
    <property type="molecule type" value="Genomic_DNA"/>
</dbReference>
<accession>A0A814QMA5</accession>
<evidence type="ECO:0000313" key="1">
    <source>
        <dbReference type="EMBL" id="CAF1122057.1"/>
    </source>
</evidence>
<organism evidence="1 2">
    <name type="scientific">Brachionus calyciflorus</name>
    <dbReference type="NCBI Taxonomy" id="104777"/>
    <lineage>
        <taxon>Eukaryota</taxon>
        <taxon>Metazoa</taxon>
        <taxon>Spiralia</taxon>
        <taxon>Gnathifera</taxon>
        <taxon>Rotifera</taxon>
        <taxon>Eurotatoria</taxon>
        <taxon>Monogononta</taxon>
        <taxon>Pseudotrocha</taxon>
        <taxon>Ploima</taxon>
        <taxon>Brachionidae</taxon>
        <taxon>Brachionus</taxon>
    </lineage>
</organism>
<dbReference type="Proteomes" id="UP000663879">
    <property type="component" value="Unassembled WGS sequence"/>
</dbReference>
<dbReference type="AlphaFoldDB" id="A0A814QMA5"/>
<gene>
    <name evidence="1" type="ORF">OXX778_LOCUS22086</name>
</gene>
<keyword evidence="2" id="KW-1185">Reference proteome</keyword>
<evidence type="ECO:0000313" key="2">
    <source>
        <dbReference type="Proteomes" id="UP000663879"/>
    </source>
</evidence>
<proteinExistence type="predicted"/>
<comment type="caution">
    <text evidence="1">The sequence shown here is derived from an EMBL/GenBank/DDBJ whole genome shotgun (WGS) entry which is preliminary data.</text>
</comment>
<sequence length="162" mass="18728">MIEINIDGLLDSENSVTEENVVPNVYSEEDSEGIHQRVVKIRNENEKQSSGPFKSNLKTTNLSRLKSNLIGLEEHLHVQNSKKRGIDEGVKEMIRELYNFGLTGSMKIIYALRDKIVDKEKIPSRRQIYIFLYELKHELFGPATITYSELKNWCPNNELVSF</sequence>
<dbReference type="OrthoDB" id="119028at2759"/>